<feature type="region of interest" description="Disordered" evidence="3">
    <location>
        <begin position="325"/>
        <end position="401"/>
    </location>
</feature>
<dbReference type="InterPro" id="IPR037782">
    <property type="entry name" value="Spt7"/>
</dbReference>
<dbReference type="InterPro" id="IPR018359">
    <property type="entry name" value="Bromodomain_CS"/>
</dbReference>
<dbReference type="PANTHER" id="PTHR47343">
    <property type="entry name" value="TRANSCRIPTIONAL ACTIVATOR SPT7"/>
    <property type="match status" value="1"/>
</dbReference>
<dbReference type="InterPro" id="IPR036427">
    <property type="entry name" value="Bromodomain-like_sf"/>
</dbReference>
<sequence length="698" mass="76914">MERILTELRNYTEHSQAFLQRVSKRDAPDYYDVIKNPMDLGTMQKKLKSGQYKNKSQFQGDLDLIWDNCLLYNASPQHPLRRNASMMRKKANHLLGFLSEKGDIKDILSHWQPPPAPKTAEEPQPSAPPVAEAPAAPVHEMEVDEGEQEQAPFAQHIALRRSAESTLVFSDLDPHLAVPAIQGSSLSQRFPVEAESSETRALPATLAMLEQIGYSRGVDPLGSAFGLQRPRKDVAVRPRDALHAWWASCGTDAMIGAGLPSLAYAGRHPTPPSHDTPPLSRQPLDRRGIPRMMARNIQTLRRLHHTHQKFFRLADVVEHELPIPADLAQASSDEEDGDEEDEEGEKGEGESRVGVAAAAVTDDDEAASEASAHASTSHSSTGHHASKAPSETHMGPHKVHAADRANPFPRLSRGYAREQIAWQVRMLLAHTGFDGSHANALHILTDVTREYMMGLARTLRLYCDRFGSEMGAEEMVVHALHNSGGTHVQKLDAYIKNDVERYGARLREWLRKLQGAYREQLANLGRAVVEDDELLARDGEALTLGHFAEGLGDDFFGFRELGLDRELGLAGLSVPSRLFFGRGAPTSAVVADGERKVAPTYAPPPPVVLVSRASLPAQIGLLRPWYAAHLVHGDEPKSTDIVPEVAPERPRYKVPTSGKLPVRPMYGEVVREPRSATVNGTEKKAQAKMPPVAKRKRA</sequence>
<evidence type="ECO:0000256" key="3">
    <source>
        <dbReference type="SAM" id="MobiDB-lite"/>
    </source>
</evidence>
<dbReference type="SUPFAM" id="SSF47370">
    <property type="entry name" value="Bromodomain"/>
    <property type="match status" value="1"/>
</dbReference>
<feature type="domain" description="Bromo" evidence="4">
    <location>
        <begin position="10"/>
        <end position="80"/>
    </location>
</feature>
<keyword evidence="1 2" id="KW-0103">Bromodomain</keyword>
<dbReference type="Pfam" id="PF00439">
    <property type="entry name" value="Bromodomain"/>
    <property type="match status" value="1"/>
</dbReference>
<evidence type="ECO:0000313" key="6">
    <source>
        <dbReference type="Proteomes" id="UP000818624"/>
    </source>
</evidence>
<dbReference type="InterPro" id="IPR001487">
    <property type="entry name" value="Bromodomain"/>
</dbReference>
<reference evidence="5 6" key="1">
    <citation type="journal article" date="2020" name="Elife">
        <title>Loss of centromere function drives karyotype evolution in closely related Malassezia species.</title>
        <authorList>
            <person name="Sankaranarayanan S.R."/>
            <person name="Ianiri G."/>
            <person name="Coelho M.A."/>
            <person name="Reza M.H."/>
            <person name="Thimmappa B.C."/>
            <person name="Ganguly P."/>
            <person name="Vadnala R.N."/>
            <person name="Sun S."/>
            <person name="Siddharthan R."/>
            <person name="Tellgren-Roth C."/>
            <person name="Dawson T.L."/>
            <person name="Heitman J."/>
            <person name="Sanyal K."/>
        </authorList>
    </citation>
    <scope>NUCLEOTIDE SEQUENCE [LARGE SCALE GENOMIC DNA]</scope>
    <source>
        <strain evidence="5">CBS14141</strain>
    </source>
</reference>
<feature type="region of interest" description="Disordered" evidence="3">
    <location>
        <begin position="664"/>
        <end position="698"/>
    </location>
</feature>
<gene>
    <name evidence="5" type="primary">SPT7</name>
    <name evidence="5" type="ORF">GLX27_002960</name>
</gene>
<dbReference type="EMBL" id="CP046236">
    <property type="protein sequence ID" value="WFD48292.1"/>
    <property type="molecule type" value="Genomic_DNA"/>
</dbReference>
<dbReference type="CDD" id="cd05510">
    <property type="entry name" value="Bromo_SPT7_like"/>
    <property type="match status" value="1"/>
</dbReference>
<dbReference type="CDD" id="cd22927">
    <property type="entry name" value="HFD_SPT7"/>
    <property type="match status" value="1"/>
</dbReference>
<evidence type="ECO:0000256" key="1">
    <source>
        <dbReference type="ARBA" id="ARBA00023117"/>
    </source>
</evidence>
<evidence type="ECO:0000313" key="5">
    <source>
        <dbReference type="EMBL" id="WFD48292.1"/>
    </source>
</evidence>
<name>A0ABY8ERT2_MALFU</name>
<dbReference type="Gene3D" id="1.20.920.10">
    <property type="entry name" value="Bromodomain-like"/>
    <property type="match status" value="1"/>
</dbReference>
<dbReference type="SMART" id="SM00297">
    <property type="entry name" value="BROMO"/>
    <property type="match status" value="1"/>
</dbReference>
<dbReference type="PROSITE" id="PS50014">
    <property type="entry name" value="BROMODOMAIN_2"/>
    <property type="match status" value="1"/>
</dbReference>
<dbReference type="PRINTS" id="PR00503">
    <property type="entry name" value="BROMODOMAIN"/>
</dbReference>
<feature type="compositionally biased region" description="Low complexity" evidence="3">
    <location>
        <begin position="368"/>
        <end position="383"/>
    </location>
</feature>
<evidence type="ECO:0000256" key="2">
    <source>
        <dbReference type="PROSITE-ProRule" id="PRU00035"/>
    </source>
</evidence>
<evidence type="ECO:0000259" key="4">
    <source>
        <dbReference type="PROSITE" id="PS50014"/>
    </source>
</evidence>
<feature type="compositionally biased region" description="Acidic residues" evidence="3">
    <location>
        <begin position="332"/>
        <end position="345"/>
    </location>
</feature>
<dbReference type="InterPro" id="IPR009072">
    <property type="entry name" value="Histone-fold"/>
</dbReference>
<feature type="region of interest" description="Disordered" evidence="3">
    <location>
        <begin position="265"/>
        <end position="289"/>
    </location>
</feature>
<proteinExistence type="predicted"/>
<organism evidence="5 6">
    <name type="scientific">Malassezia furfur</name>
    <name type="common">Pityriasis versicolor infection agent</name>
    <name type="synonym">Pityrosporum furfur</name>
    <dbReference type="NCBI Taxonomy" id="55194"/>
    <lineage>
        <taxon>Eukaryota</taxon>
        <taxon>Fungi</taxon>
        <taxon>Dikarya</taxon>
        <taxon>Basidiomycota</taxon>
        <taxon>Ustilaginomycotina</taxon>
        <taxon>Malasseziomycetes</taxon>
        <taxon>Malasseziales</taxon>
        <taxon>Malasseziaceae</taxon>
        <taxon>Malassezia</taxon>
    </lineage>
</organism>
<dbReference type="Proteomes" id="UP000818624">
    <property type="component" value="Chromosome 3"/>
</dbReference>
<dbReference type="Gene3D" id="1.10.20.10">
    <property type="entry name" value="Histone, subunit A"/>
    <property type="match status" value="1"/>
</dbReference>
<dbReference type="PROSITE" id="PS00633">
    <property type="entry name" value="BROMODOMAIN_1"/>
    <property type="match status" value="1"/>
</dbReference>
<accession>A0ABY8ERT2</accession>
<dbReference type="PANTHER" id="PTHR47343:SF1">
    <property type="entry name" value="TRANSCRIPTIONAL ACTIVATOR SPT7"/>
    <property type="match status" value="1"/>
</dbReference>
<keyword evidence="6" id="KW-1185">Reference proteome</keyword>
<protein>
    <submittedName>
        <fullName evidence="5">Transcriptional activator spt7</fullName>
    </submittedName>
</protein>
<feature type="region of interest" description="Disordered" evidence="3">
    <location>
        <begin position="109"/>
        <end position="134"/>
    </location>
</feature>